<feature type="transmembrane region" description="Helical" evidence="1">
    <location>
        <begin position="178"/>
        <end position="202"/>
    </location>
</feature>
<organism evidence="2 3">
    <name type="scientific">Lutispora saccharofermentans</name>
    <dbReference type="NCBI Taxonomy" id="3024236"/>
    <lineage>
        <taxon>Bacteria</taxon>
        <taxon>Bacillati</taxon>
        <taxon>Bacillota</taxon>
        <taxon>Clostridia</taxon>
        <taxon>Lutisporales</taxon>
        <taxon>Lutisporaceae</taxon>
        <taxon>Lutispora</taxon>
    </lineage>
</organism>
<dbReference type="Pfam" id="PF11167">
    <property type="entry name" value="DUF2953"/>
    <property type="match status" value="1"/>
</dbReference>
<dbReference type="RefSeq" id="WP_255227370.1">
    <property type="nucleotide sequence ID" value="NZ_JAJEKE010000007.1"/>
</dbReference>
<protein>
    <submittedName>
        <fullName evidence="2">DUF2953 domain-containing protein</fullName>
    </submittedName>
</protein>
<dbReference type="InterPro" id="IPR021338">
    <property type="entry name" value="DUF2953"/>
</dbReference>
<name>A0ABT1NFK9_9FIRM</name>
<sequence length="226" mass="26243">MYLLLAITAFSIVALALFHSHLKLKISYKRMENNDIVTLAASAFFGIIRYKAELPFLDFVKKMDNFTLRFRLRLKSGKEIQDEIRLKRIESLDELLSSLDDIISCYRLNKRAIRYLAKKAQIRDFSLYSAFGFDDAYITGVMYGILYTAIVNFLTFIKAHIDLQIKEIDLKPVFNKEVFHLVLSCIIDIKIGHIITALRMFIKTSRGSEIDGTTYSRSYENNYGKY</sequence>
<feature type="transmembrane region" description="Helical" evidence="1">
    <location>
        <begin position="136"/>
        <end position="157"/>
    </location>
</feature>
<dbReference type="Proteomes" id="UP001651880">
    <property type="component" value="Unassembled WGS sequence"/>
</dbReference>
<gene>
    <name evidence="2" type="ORF">LJD61_09890</name>
</gene>
<keyword evidence="1" id="KW-1133">Transmembrane helix</keyword>
<keyword evidence="1" id="KW-0812">Transmembrane</keyword>
<evidence type="ECO:0000256" key="1">
    <source>
        <dbReference type="SAM" id="Phobius"/>
    </source>
</evidence>
<evidence type="ECO:0000313" key="3">
    <source>
        <dbReference type="Proteomes" id="UP001651880"/>
    </source>
</evidence>
<dbReference type="EMBL" id="JAJEKE010000007">
    <property type="protein sequence ID" value="MCQ1529854.1"/>
    <property type="molecule type" value="Genomic_DNA"/>
</dbReference>
<keyword evidence="3" id="KW-1185">Reference proteome</keyword>
<accession>A0ABT1NFK9</accession>
<comment type="caution">
    <text evidence="2">The sequence shown here is derived from an EMBL/GenBank/DDBJ whole genome shotgun (WGS) entry which is preliminary data.</text>
</comment>
<proteinExistence type="predicted"/>
<reference evidence="2 3" key="1">
    <citation type="submission" date="2021-10" db="EMBL/GenBank/DDBJ databases">
        <title>Lutispora strain m25 sp. nov., a thermophilic, non-spore-forming bacterium isolated from a lab-scale methanogenic bioreactor digesting anaerobic sludge.</title>
        <authorList>
            <person name="El Houari A."/>
            <person name="Mcdonald J."/>
        </authorList>
    </citation>
    <scope>NUCLEOTIDE SEQUENCE [LARGE SCALE GENOMIC DNA]</scope>
    <source>
        <strain evidence="3">m25</strain>
    </source>
</reference>
<keyword evidence="1" id="KW-0472">Membrane</keyword>
<evidence type="ECO:0000313" key="2">
    <source>
        <dbReference type="EMBL" id="MCQ1529854.1"/>
    </source>
</evidence>